<evidence type="ECO:0000256" key="7">
    <source>
        <dbReference type="ARBA" id="ARBA00022989"/>
    </source>
</evidence>
<evidence type="ECO:0000256" key="11">
    <source>
        <dbReference type="SAM" id="Phobius"/>
    </source>
</evidence>
<keyword evidence="4" id="KW-0479">Metal-binding</keyword>
<evidence type="ECO:0000256" key="5">
    <source>
        <dbReference type="ARBA" id="ARBA00022801"/>
    </source>
</evidence>
<evidence type="ECO:0000256" key="1">
    <source>
        <dbReference type="ARBA" id="ARBA00022475"/>
    </source>
</evidence>
<dbReference type="InParanoid" id="W0RK10"/>
<dbReference type="Gene3D" id="3.30.2010.10">
    <property type="entry name" value="Metalloproteases ('zincins'), catalytic domain"/>
    <property type="match status" value="1"/>
</dbReference>
<evidence type="ECO:0000313" key="13">
    <source>
        <dbReference type="EMBL" id="AHG91434.1"/>
    </source>
</evidence>
<keyword evidence="14" id="KW-1185">Reference proteome</keyword>
<sequence>MAARLEGISSLSWEHPADRAALNTLRAIPGFDEIVRRVAGFFGDRGVRNLFLANAVLVGPRQRPRLHGWYQEMLGTLDWPGTAGGEAPPLYVTQTPLVNAGAVGFERPVIVLNSSLLELLNARQQQFILAHELGHVMSGHVTYRTIALIVLMIGVTNLPFLAGLALLPFQLALLEWYRKAELSCDRAGLLGVQEPRVAYATFMEMAGGTRPGAAEEDAMDVDAFMTQAAEYESQTGAWDTVMKLVNTAMRDHPFNTVRAAELQRWVQGGGYDRIVAGDYRRRGTDDRPPLSSDYKEAASYYGDQWRSATEGLRDTLGRAKDAFNDAIRKGTKGQT</sequence>
<keyword evidence="7 11" id="KW-1133">Transmembrane helix</keyword>
<dbReference type="GO" id="GO:0046872">
    <property type="term" value="F:metal ion binding"/>
    <property type="evidence" value="ECO:0007669"/>
    <property type="project" value="UniProtKB-KW"/>
</dbReference>
<dbReference type="eggNOG" id="COG0501">
    <property type="taxonomic scope" value="Bacteria"/>
</dbReference>
<dbReference type="InterPro" id="IPR050083">
    <property type="entry name" value="HtpX_protease"/>
</dbReference>
<feature type="domain" description="Peptidase M48" evidence="12">
    <location>
        <begin position="65"/>
        <end position="265"/>
    </location>
</feature>
<evidence type="ECO:0000256" key="2">
    <source>
        <dbReference type="ARBA" id="ARBA00022670"/>
    </source>
</evidence>
<dbReference type="AlphaFoldDB" id="W0RK10"/>
<feature type="transmembrane region" description="Helical" evidence="11">
    <location>
        <begin position="146"/>
        <end position="169"/>
    </location>
</feature>
<keyword evidence="6 10" id="KW-0862">Zinc</keyword>
<evidence type="ECO:0000256" key="6">
    <source>
        <dbReference type="ARBA" id="ARBA00022833"/>
    </source>
</evidence>
<dbReference type="CDD" id="cd07325">
    <property type="entry name" value="M48_Ste24p_like"/>
    <property type="match status" value="1"/>
</dbReference>
<name>W0RK10_9BACT</name>
<keyword evidence="8 10" id="KW-0482">Metalloprotease</keyword>
<organism evidence="13 14">
    <name type="scientific">Gemmatirosa kalamazoonensis</name>
    <dbReference type="NCBI Taxonomy" id="861299"/>
    <lineage>
        <taxon>Bacteria</taxon>
        <taxon>Pseudomonadati</taxon>
        <taxon>Gemmatimonadota</taxon>
        <taxon>Gemmatimonadia</taxon>
        <taxon>Gemmatimonadales</taxon>
        <taxon>Gemmatimonadaceae</taxon>
        <taxon>Gemmatirosa</taxon>
    </lineage>
</organism>
<dbReference type="InterPro" id="IPR001915">
    <property type="entry name" value="Peptidase_M48"/>
</dbReference>
<evidence type="ECO:0000259" key="12">
    <source>
        <dbReference type="Pfam" id="PF01435"/>
    </source>
</evidence>
<dbReference type="PANTHER" id="PTHR43221:SF3">
    <property type="entry name" value="SLL1280 PROTEIN"/>
    <property type="match status" value="1"/>
</dbReference>
<gene>
    <name evidence="13" type="ORF">J421_3897</name>
</gene>
<dbReference type="RefSeq" id="WP_025412883.1">
    <property type="nucleotide sequence ID" value="NZ_CP007128.1"/>
</dbReference>
<dbReference type="GO" id="GO:0006508">
    <property type="term" value="P:proteolysis"/>
    <property type="evidence" value="ECO:0007669"/>
    <property type="project" value="UniProtKB-KW"/>
</dbReference>
<dbReference type="KEGG" id="gba:J421_3897"/>
<proteinExistence type="inferred from homology"/>
<dbReference type="Proteomes" id="UP000019151">
    <property type="component" value="Chromosome"/>
</dbReference>
<keyword evidence="3 11" id="KW-0812">Transmembrane</keyword>
<protein>
    <submittedName>
        <fullName evidence="13">Peptidase M48 Ste24p</fullName>
    </submittedName>
</protein>
<evidence type="ECO:0000256" key="4">
    <source>
        <dbReference type="ARBA" id="ARBA00022723"/>
    </source>
</evidence>
<comment type="similarity">
    <text evidence="10">Belongs to the peptidase M48 family.</text>
</comment>
<dbReference type="EMBL" id="CP007128">
    <property type="protein sequence ID" value="AHG91434.1"/>
    <property type="molecule type" value="Genomic_DNA"/>
</dbReference>
<dbReference type="OrthoDB" id="3174166at2"/>
<keyword evidence="5 10" id="KW-0378">Hydrolase</keyword>
<reference evidence="13 14" key="1">
    <citation type="journal article" date="2014" name="Genome Announc.">
        <title>Genome Sequence and Methylome of Soil Bacterium Gemmatirosa kalamazoonensis KBS708T, a Member of the Rarely Cultivated Gemmatimonadetes Phylum.</title>
        <authorList>
            <person name="Debruyn J.M."/>
            <person name="Radosevich M."/>
            <person name="Wommack K.E."/>
            <person name="Polson S.W."/>
            <person name="Hauser L.J."/>
            <person name="Fawaz M.N."/>
            <person name="Korlach J."/>
            <person name="Tsai Y.C."/>
        </authorList>
    </citation>
    <scope>NUCLEOTIDE SEQUENCE [LARGE SCALE GENOMIC DNA]</scope>
    <source>
        <strain evidence="13 14">KBS708</strain>
    </source>
</reference>
<evidence type="ECO:0000313" key="14">
    <source>
        <dbReference type="Proteomes" id="UP000019151"/>
    </source>
</evidence>
<keyword evidence="1" id="KW-1003">Cell membrane</keyword>
<evidence type="ECO:0000256" key="3">
    <source>
        <dbReference type="ARBA" id="ARBA00022692"/>
    </source>
</evidence>
<keyword evidence="2 10" id="KW-0645">Protease</keyword>
<evidence type="ECO:0000256" key="8">
    <source>
        <dbReference type="ARBA" id="ARBA00023049"/>
    </source>
</evidence>
<dbReference type="Pfam" id="PF01435">
    <property type="entry name" value="Peptidase_M48"/>
    <property type="match status" value="1"/>
</dbReference>
<dbReference type="STRING" id="861299.J421_3897"/>
<evidence type="ECO:0000256" key="9">
    <source>
        <dbReference type="ARBA" id="ARBA00023136"/>
    </source>
</evidence>
<dbReference type="GO" id="GO:0004222">
    <property type="term" value="F:metalloendopeptidase activity"/>
    <property type="evidence" value="ECO:0007669"/>
    <property type="project" value="InterPro"/>
</dbReference>
<accession>W0RK10</accession>
<evidence type="ECO:0000256" key="10">
    <source>
        <dbReference type="RuleBase" id="RU003983"/>
    </source>
</evidence>
<dbReference type="PANTHER" id="PTHR43221">
    <property type="entry name" value="PROTEASE HTPX"/>
    <property type="match status" value="1"/>
</dbReference>
<keyword evidence="9 11" id="KW-0472">Membrane</keyword>
<dbReference type="HOGENOM" id="CLU_052979_0_0_0"/>
<comment type="cofactor">
    <cofactor evidence="10">
        <name>Zn(2+)</name>
        <dbReference type="ChEBI" id="CHEBI:29105"/>
    </cofactor>
    <text evidence="10">Binds 1 zinc ion per subunit.</text>
</comment>